<dbReference type="PROSITE" id="PS00138">
    <property type="entry name" value="SUBTILASE_SER"/>
    <property type="match status" value="1"/>
</dbReference>
<dbReference type="EMBL" id="JBIPKE010000017">
    <property type="protein sequence ID" value="MFH6984160.1"/>
    <property type="molecule type" value="Genomic_DNA"/>
</dbReference>
<dbReference type="PRINTS" id="PR00723">
    <property type="entry name" value="SUBTILISIN"/>
</dbReference>
<evidence type="ECO:0000313" key="8">
    <source>
        <dbReference type="Proteomes" id="UP001610063"/>
    </source>
</evidence>
<dbReference type="PANTHER" id="PTHR43806:SF67">
    <property type="entry name" value="EGF-LIKE DOMAIN-CONTAINING PROTEIN"/>
    <property type="match status" value="1"/>
</dbReference>
<comment type="similarity">
    <text evidence="1 5">Belongs to the peptidase S8 family.</text>
</comment>
<dbReference type="InterPro" id="IPR015500">
    <property type="entry name" value="Peptidase_S8_subtilisin-rel"/>
</dbReference>
<keyword evidence="8" id="KW-1185">Reference proteome</keyword>
<dbReference type="PROSITE" id="PS51892">
    <property type="entry name" value="SUBTILASE"/>
    <property type="match status" value="1"/>
</dbReference>
<evidence type="ECO:0000256" key="5">
    <source>
        <dbReference type="PROSITE-ProRule" id="PRU01240"/>
    </source>
</evidence>
<dbReference type="InterPro" id="IPR036852">
    <property type="entry name" value="Peptidase_S8/S53_dom_sf"/>
</dbReference>
<evidence type="ECO:0000256" key="1">
    <source>
        <dbReference type="ARBA" id="ARBA00011073"/>
    </source>
</evidence>
<dbReference type="Proteomes" id="UP001610063">
    <property type="component" value="Unassembled WGS sequence"/>
</dbReference>
<name>A0ABW7N970_9BACT</name>
<protein>
    <submittedName>
        <fullName evidence="7">S8 family serine peptidase</fullName>
    </submittedName>
</protein>
<evidence type="ECO:0000256" key="4">
    <source>
        <dbReference type="ARBA" id="ARBA00022825"/>
    </source>
</evidence>
<reference evidence="7 8" key="1">
    <citation type="journal article" date="2013" name="Int. J. Syst. Evol. Microbiol.">
        <title>Marinoscillum luteum sp. nov., isolated from marine sediment.</title>
        <authorList>
            <person name="Cha I.T."/>
            <person name="Park S.J."/>
            <person name="Kim S.J."/>
            <person name="Kim J.G."/>
            <person name="Jung M.Y."/>
            <person name="Shin K.S."/>
            <person name="Kwon K.K."/>
            <person name="Yang S.H."/>
            <person name="Seo Y.S."/>
            <person name="Rhee S.K."/>
        </authorList>
    </citation>
    <scope>NUCLEOTIDE SEQUENCE [LARGE SCALE GENOMIC DNA]</scope>
    <source>
        <strain evidence="7 8">KCTC 23939</strain>
    </source>
</reference>
<organism evidence="7 8">
    <name type="scientific">Marinoscillum luteum</name>
    <dbReference type="NCBI Taxonomy" id="861051"/>
    <lineage>
        <taxon>Bacteria</taxon>
        <taxon>Pseudomonadati</taxon>
        <taxon>Bacteroidota</taxon>
        <taxon>Cytophagia</taxon>
        <taxon>Cytophagales</taxon>
        <taxon>Reichenbachiellaceae</taxon>
        <taxon>Marinoscillum</taxon>
    </lineage>
</organism>
<keyword evidence="4 5" id="KW-0720">Serine protease</keyword>
<dbReference type="SUPFAM" id="SSF52743">
    <property type="entry name" value="Subtilisin-like"/>
    <property type="match status" value="1"/>
</dbReference>
<accession>A0ABW7N970</accession>
<feature type="active site" description="Charge relay system" evidence="5">
    <location>
        <position position="163"/>
    </location>
</feature>
<dbReference type="PANTHER" id="PTHR43806">
    <property type="entry name" value="PEPTIDASE S8"/>
    <property type="match status" value="1"/>
</dbReference>
<proteinExistence type="inferred from homology"/>
<evidence type="ECO:0000259" key="6">
    <source>
        <dbReference type="Pfam" id="PF00082"/>
    </source>
</evidence>
<dbReference type="Gene3D" id="3.40.50.200">
    <property type="entry name" value="Peptidase S8/S53 domain"/>
    <property type="match status" value="1"/>
</dbReference>
<feature type="active site" description="Charge relay system" evidence="5">
    <location>
        <position position="118"/>
    </location>
</feature>
<dbReference type="Pfam" id="PF00082">
    <property type="entry name" value="Peptidase_S8"/>
    <property type="match status" value="1"/>
</dbReference>
<comment type="caution">
    <text evidence="7">The sequence shown here is derived from an EMBL/GenBank/DDBJ whole genome shotgun (WGS) entry which is preliminary data.</text>
</comment>
<feature type="domain" description="Peptidase S8/S53" evidence="6">
    <location>
        <begin position="109"/>
        <end position="378"/>
    </location>
</feature>
<feature type="active site" description="Charge relay system" evidence="5">
    <location>
        <position position="332"/>
    </location>
</feature>
<dbReference type="RefSeq" id="WP_395417569.1">
    <property type="nucleotide sequence ID" value="NZ_JBIPKE010000017.1"/>
</dbReference>
<evidence type="ECO:0000256" key="2">
    <source>
        <dbReference type="ARBA" id="ARBA00022670"/>
    </source>
</evidence>
<dbReference type="InterPro" id="IPR050131">
    <property type="entry name" value="Peptidase_S8_subtilisin-like"/>
</dbReference>
<keyword evidence="3 5" id="KW-0378">Hydrolase</keyword>
<dbReference type="InterPro" id="IPR023828">
    <property type="entry name" value="Peptidase_S8_Ser-AS"/>
</dbReference>
<keyword evidence="2 5" id="KW-0645">Protease</keyword>
<evidence type="ECO:0000256" key="3">
    <source>
        <dbReference type="ARBA" id="ARBA00022801"/>
    </source>
</evidence>
<gene>
    <name evidence="7" type="ORF">ACHKAR_11965</name>
</gene>
<dbReference type="InterPro" id="IPR000209">
    <property type="entry name" value="Peptidase_S8/S53_dom"/>
</dbReference>
<sequence length="467" mass="52008">MTRLIGLYALFILLFAGRTASGQHKYWLDQNSLATLSVTLPEPDRCSQWINACTYTLTEDQRSAVTAAGGILTPMLTFAPAALAHKDPILSFALEQIQANYFLKMGLTGKGVKIGIIDGGFLRADRDPTLSHLFEKGLVKSYKDYITPEMEPYGGAIGLDDNHGTEVWQLIGGYDKEKNILYGLAQEAEYYLARTDHGAYEKRIEEDLLILALEDMERQGIRLVNVSLGYNLGYSDASENYRPSQMDGKSTAIARAVEIAATQKGMLIVVAAGNEARDAWQTLSTPGDAQHALTVGASKFDIWDKMDYSSIGPDYTDFVKPDISVYSTLGTSYSTPIVTGLVACIWQMDSTLTNLEIIDILKQAGNFYPYPNNYLGYGVPTCPNIIKIMNGETIKRPQKVKTSKESYKLTRDFDTKYLVAFHKKDERNVMARVVYRPMGNKVKIKRITGARQTSLLIGTEVIEIFWE</sequence>
<evidence type="ECO:0000313" key="7">
    <source>
        <dbReference type="EMBL" id="MFH6984160.1"/>
    </source>
</evidence>